<feature type="binding site" evidence="7">
    <location>
        <position position="235"/>
    </location>
    <ligand>
        <name>substrate</name>
    </ligand>
</feature>
<dbReference type="SUPFAM" id="SSF51735">
    <property type="entry name" value="NAD(P)-binding Rossmann-fold domains"/>
    <property type="match status" value="1"/>
</dbReference>
<dbReference type="Pfam" id="PF00056">
    <property type="entry name" value="Ldh_1_N"/>
    <property type="match status" value="1"/>
</dbReference>
<dbReference type="NCBIfam" id="NF000824">
    <property type="entry name" value="PRK00066.1"/>
    <property type="match status" value="1"/>
</dbReference>
<dbReference type="EC" id="1.1.1.27" evidence="3 7"/>
<dbReference type="InterPro" id="IPR001236">
    <property type="entry name" value="Lactate/malate_DH_N"/>
</dbReference>
<evidence type="ECO:0000256" key="6">
    <source>
        <dbReference type="ARBA" id="ARBA00049258"/>
    </source>
</evidence>
<dbReference type="HAMAP" id="MF_00488">
    <property type="entry name" value="Lactate_dehydrog"/>
    <property type="match status" value="1"/>
</dbReference>
<keyword evidence="7" id="KW-0021">Allosteric enzyme</keyword>
<keyword evidence="5 7" id="KW-0520">NAD</keyword>
<dbReference type="GO" id="GO:0006096">
    <property type="term" value="P:glycolytic process"/>
    <property type="evidence" value="ECO:0007669"/>
    <property type="project" value="UniProtKB-UniRule"/>
</dbReference>
<dbReference type="InterPro" id="IPR022383">
    <property type="entry name" value="Lactate/malate_DH_C"/>
</dbReference>
<keyword evidence="4 7" id="KW-0560">Oxidoreductase</keyword>
<feature type="modified residue" description="Phosphotyrosine" evidence="7">
    <location>
        <position position="226"/>
    </location>
</feature>
<reference evidence="13" key="2">
    <citation type="submission" date="2021-04" db="EMBL/GenBank/DDBJ databases">
        <authorList>
            <person name="Gilroy R."/>
        </authorList>
    </citation>
    <scope>NUCLEOTIDE SEQUENCE</scope>
    <source>
        <strain evidence="13">421</strain>
    </source>
</reference>
<dbReference type="GO" id="GO:0004459">
    <property type="term" value="F:L-lactate dehydrogenase (NAD+) activity"/>
    <property type="evidence" value="ECO:0007669"/>
    <property type="project" value="UniProtKB-UniRule"/>
</dbReference>
<dbReference type="InterPro" id="IPR036291">
    <property type="entry name" value="NAD(P)-bd_dom_sf"/>
</dbReference>
<feature type="binding site" evidence="7">
    <location>
        <begin position="155"/>
        <end position="158"/>
    </location>
    <ligand>
        <name>substrate</name>
    </ligand>
</feature>
<keyword evidence="10" id="KW-0472">Membrane</keyword>
<feature type="binding site" evidence="7">
    <location>
        <begin position="86"/>
        <end position="87"/>
    </location>
    <ligand>
        <name>NAD(+)</name>
        <dbReference type="ChEBI" id="CHEBI:57540"/>
    </ligand>
</feature>
<dbReference type="PIRSF" id="PIRSF000102">
    <property type="entry name" value="Lac_mal_DH"/>
    <property type="match status" value="1"/>
</dbReference>
<dbReference type="SUPFAM" id="SSF56327">
    <property type="entry name" value="LDH C-terminal domain-like"/>
    <property type="match status" value="1"/>
</dbReference>
<dbReference type="Pfam" id="PF02866">
    <property type="entry name" value="Ldh_1_C"/>
    <property type="match status" value="1"/>
</dbReference>
<feature type="binding site" evidence="7">
    <location>
        <position position="20"/>
    </location>
    <ligand>
        <name>NAD(+)</name>
        <dbReference type="ChEBI" id="CHEBI:57540"/>
    </ligand>
</feature>
<evidence type="ECO:0000256" key="2">
    <source>
        <dbReference type="ARBA" id="ARBA00006054"/>
    </source>
</evidence>
<comment type="activity regulation">
    <text evidence="7">Allosterically activated by fructose 1,6-bisphosphate (FBP).</text>
</comment>
<feature type="binding site" evidence="7">
    <location>
        <begin position="125"/>
        <end position="127"/>
    </location>
    <ligand>
        <name>NAD(+)</name>
        <dbReference type="ChEBI" id="CHEBI:57540"/>
    </ligand>
</feature>
<dbReference type="InterPro" id="IPR011304">
    <property type="entry name" value="L-lactate_DH"/>
</dbReference>
<feature type="binding site" evidence="7">
    <location>
        <position position="95"/>
    </location>
    <ligand>
        <name>substrate</name>
    </ligand>
</feature>
<gene>
    <name evidence="7" type="primary">ldh</name>
    <name evidence="13" type="ORF">IAA48_04940</name>
</gene>
<comment type="caution">
    <text evidence="13">The sequence shown here is derived from an EMBL/GenBank/DDBJ whole genome shotgun (WGS) entry which is preliminary data.</text>
</comment>
<comment type="function">
    <text evidence="7">Catalyzes the conversion of lactate to pyruvate.</text>
</comment>
<comment type="similarity">
    <text evidence="2 7">Belongs to the LDH/MDH superfamily. LDH family.</text>
</comment>
<feature type="binding site" evidence="9">
    <location>
        <position position="102"/>
    </location>
    <ligand>
        <name>NAD(+)</name>
        <dbReference type="ChEBI" id="CHEBI:57540"/>
    </ligand>
</feature>
<evidence type="ECO:0000256" key="1">
    <source>
        <dbReference type="ARBA" id="ARBA00004843"/>
    </source>
</evidence>
<dbReference type="GO" id="GO:0006089">
    <property type="term" value="P:lactate metabolic process"/>
    <property type="evidence" value="ECO:0007669"/>
    <property type="project" value="TreeGrafter"/>
</dbReference>
<dbReference type="GO" id="GO:0005737">
    <property type="term" value="C:cytoplasm"/>
    <property type="evidence" value="ECO:0007669"/>
    <property type="project" value="UniProtKB-SubCell"/>
</dbReference>
<evidence type="ECO:0000256" key="7">
    <source>
        <dbReference type="HAMAP-Rule" id="MF_00488"/>
    </source>
</evidence>
<comment type="catalytic activity">
    <reaction evidence="6 7">
        <text>(S)-lactate + NAD(+) = pyruvate + NADH + H(+)</text>
        <dbReference type="Rhea" id="RHEA:23444"/>
        <dbReference type="ChEBI" id="CHEBI:15361"/>
        <dbReference type="ChEBI" id="CHEBI:15378"/>
        <dbReference type="ChEBI" id="CHEBI:16651"/>
        <dbReference type="ChEBI" id="CHEBI:57540"/>
        <dbReference type="ChEBI" id="CHEBI:57945"/>
        <dbReference type="EC" id="1.1.1.27"/>
    </reaction>
</comment>
<dbReference type="PANTHER" id="PTHR43128">
    <property type="entry name" value="L-2-HYDROXYCARBOXYLATE DEHYDROGENASE (NAD(P)(+))"/>
    <property type="match status" value="1"/>
</dbReference>
<sequence length="318" mass="35326">MYSNHFQDSKKVAVVGVGMVGMSYAYALLNQNICDELCLIDINKERAEGEAMDLSHGLPFAPSSMKIYSGNYKDCTNMDLIVICAGAPQLEGETRRDLLQKNYKVFKTIVKPIVENGFKGIFLVASNPVDVMTKAVLDLSGFPPERVIGSGTSLDTARLRYMMGDYFKVNPRNVHAYVMGEHGDSEFVAWSSAMLSVLPIRELESHNKQRMADLDEIAVNVRDSAYKIIKAKRATYYGIGMVLARLSRAILNDENSIFTVSAYLNGEYSHKGLYIGVPALINRSGVRKILEIPLDDDEKQKFAASARVIQEMLDEIGS</sequence>
<feature type="binding site" evidence="7">
    <location>
        <position position="46"/>
    </location>
    <ligand>
        <name>NAD(+)</name>
        <dbReference type="ChEBI" id="CHEBI:57540"/>
    </ligand>
</feature>
<keyword evidence="10" id="KW-1133">Transmembrane helix</keyword>
<feature type="domain" description="Lactate/malate dehydrogenase N-terminal" evidence="11">
    <location>
        <begin position="11"/>
        <end position="149"/>
    </location>
</feature>
<dbReference type="NCBIfam" id="TIGR01771">
    <property type="entry name" value="L-LDH-NAD"/>
    <property type="match status" value="1"/>
</dbReference>
<evidence type="ECO:0000256" key="9">
    <source>
        <dbReference type="PIRSR" id="PIRSR000102-3"/>
    </source>
</evidence>
<accession>A0A9D1RDU1</accession>
<dbReference type="PRINTS" id="PR00086">
    <property type="entry name" value="LLDHDRGNASE"/>
</dbReference>
<evidence type="ECO:0000256" key="4">
    <source>
        <dbReference type="ARBA" id="ARBA00023002"/>
    </source>
</evidence>
<reference evidence="13" key="1">
    <citation type="journal article" date="2021" name="PeerJ">
        <title>Extensive microbial diversity within the chicken gut microbiome revealed by metagenomics and culture.</title>
        <authorList>
            <person name="Gilroy R."/>
            <person name="Ravi A."/>
            <person name="Getino M."/>
            <person name="Pursley I."/>
            <person name="Horton D.L."/>
            <person name="Alikhan N.F."/>
            <person name="Baker D."/>
            <person name="Gharbi K."/>
            <person name="Hall N."/>
            <person name="Watson M."/>
            <person name="Adriaenssens E.M."/>
            <person name="Foster-Nyarko E."/>
            <person name="Jarju S."/>
            <person name="Secka A."/>
            <person name="Antonio M."/>
            <person name="Oren A."/>
            <person name="Chaudhuri R.R."/>
            <person name="La Ragione R."/>
            <person name="Hildebrand F."/>
            <person name="Pallen M.J."/>
        </authorList>
    </citation>
    <scope>NUCLEOTIDE SEQUENCE</scope>
    <source>
        <strain evidence="13">421</strain>
    </source>
</reference>
<dbReference type="PANTHER" id="PTHR43128:SF16">
    <property type="entry name" value="L-LACTATE DEHYDROGENASE"/>
    <property type="match status" value="1"/>
</dbReference>
<feature type="binding site" evidence="7">
    <location>
        <position position="72"/>
    </location>
    <ligand>
        <name>NAD(+)</name>
        <dbReference type="ChEBI" id="CHEBI:57540"/>
    </ligand>
</feature>
<comment type="subunit">
    <text evidence="7">Homotetramer.</text>
</comment>
<feature type="binding site" evidence="7">
    <location>
        <position position="89"/>
    </location>
    <ligand>
        <name>substrate</name>
    </ligand>
</feature>
<feature type="binding site" evidence="7">
    <location>
        <position position="175"/>
    </location>
    <ligand>
        <name>beta-D-fructose 1,6-bisphosphate</name>
        <dbReference type="ChEBI" id="CHEBI:32966"/>
        <note>allosteric activator</note>
    </ligand>
</feature>
<dbReference type="InterPro" id="IPR018177">
    <property type="entry name" value="L-lactate_DH_AS"/>
</dbReference>
<evidence type="ECO:0000259" key="12">
    <source>
        <dbReference type="Pfam" id="PF02866"/>
    </source>
</evidence>
<dbReference type="InterPro" id="IPR001557">
    <property type="entry name" value="L-lactate/malate_DH"/>
</dbReference>
<dbReference type="EMBL" id="DXGE01000021">
    <property type="protein sequence ID" value="HIW85824.1"/>
    <property type="molecule type" value="Genomic_DNA"/>
</dbReference>
<evidence type="ECO:0000313" key="13">
    <source>
        <dbReference type="EMBL" id="HIW85824.1"/>
    </source>
</evidence>
<feature type="transmembrane region" description="Helical" evidence="10">
    <location>
        <begin position="12"/>
        <end position="29"/>
    </location>
</feature>
<dbReference type="InterPro" id="IPR015955">
    <property type="entry name" value="Lactate_DH/Glyco_Ohase_4_C"/>
</dbReference>
<dbReference type="Gene3D" id="3.40.50.720">
    <property type="entry name" value="NAD(P)-binding Rossmann-like Domain"/>
    <property type="match status" value="1"/>
</dbReference>
<evidence type="ECO:0000256" key="8">
    <source>
        <dbReference type="PIRSR" id="PIRSR000102-1"/>
    </source>
</evidence>
<feature type="binding site" evidence="7">
    <location>
        <begin position="127"/>
        <end position="130"/>
    </location>
    <ligand>
        <name>substrate</name>
    </ligand>
</feature>
<name>A0A9D1RDU1_9FIRM</name>
<dbReference type="FunFam" id="3.40.50.720:FF:000018">
    <property type="entry name" value="Malate dehydrogenase"/>
    <property type="match status" value="1"/>
</dbReference>
<organism evidence="13 14">
    <name type="scientific">Candidatus Eubacterium faecipullorum</name>
    <dbReference type="NCBI Taxonomy" id="2838571"/>
    <lineage>
        <taxon>Bacteria</taxon>
        <taxon>Bacillati</taxon>
        <taxon>Bacillota</taxon>
        <taxon>Clostridia</taxon>
        <taxon>Eubacteriales</taxon>
        <taxon>Eubacteriaceae</taxon>
        <taxon>Eubacterium</taxon>
    </lineage>
</organism>
<feature type="binding site" evidence="7 9">
    <location>
        <position position="41"/>
    </location>
    <ligand>
        <name>NAD(+)</name>
        <dbReference type="ChEBI" id="CHEBI:57540"/>
    </ligand>
</feature>
<feature type="binding site" evidence="7">
    <location>
        <position position="108"/>
    </location>
    <ligand>
        <name>NAD(+)</name>
        <dbReference type="ChEBI" id="CHEBI:57540"/>
    </ligand>
</feature>
<dbReference type="CDD" id="cd05291">
    <property type="entry name" value="HicDH_like"/>
    <property type="match status" value="1"/>
</dbReference>
<keyword evidence="7" id="KW-0597">Phosphoprotein</keyword>
<protein>
    <recommendedName>
        <fullName evidence="3 7">L-lactate dehydrogenase</fullName>
        <shortName evidence="7">L-LDH</shortName>
        <ecNumber evidence="3 7">1.1.1.27</ecNumber>
    </recommendedName>
</protein>
<keyword evidence="7" id="KW-0963">Cytoplasm</keyword>
<feature type="active site" description="Proton acceptor" evidence="7 8">
    <location>
        <position position="182"/>
    </location>
</feature>
<keyword evidence="10" id="KW-0812">Transmembrane</keyword>
<evidence type="ECO:0000256" key="3">
    <source>
        <dbReference type="ARBA" id="ARBA00012967"/>
    </source>
</evidence>
<dbReference type="AlphaFoldDB" id="A0A9D1RDU1"/>
<feature type="binding site" evidence="7">
    <location>
        <position position="150"/>
    </location>
    <ligand>
        <name>NAD(+)</name>
        <dbReference type="ChEBI" id="CHEBI:57540"/>
    </ligand>
</feature>
<comment type="subcellular location">
    <subcellularLocation>
        <location evidence="7">Cytoplasm</location>
    </subcellularLocation>
</comment>
<evidence type="ECO:0000313" key="14">
    <source>
        <dbReference type="Proteomes" id="UP000824205"/>
    </source>
</evidence>
<feature type="domain" description="Lactate/malate dehydrogenase C-terminal" evidence="12">
    <location>
        <begin position="152"/>
        <end position="315"/>
    </location>
</feature>
<proteinExistence type="inferred from homology"/>
<dbReference type="Proteomes" id="UP000824205">
    <property type="component" value="Unassembled WGS sequence"/>
</dbReference>
<evidence type="ECO:0000256" key="10">
    <source>
        <dbReference type="SAM" id="Phobius"/>
    </source>
</evidence>
<comment type="pathway">
    <text evidence="1 7">Fermentation; pyruvate fermentation to lactate; (S)-lactate from pyruvate: step 1/1.</text>
</comment>
<dbReference type="Gene3D" id="3.90.110.10">
    <property type="entry name" value="Lactate dehydrogenase/glycoside hydrolase, family 4, C-terminal"/>
    <property type="match status" value="1"/>
</dbReference>
<dbReference type="PROSITE" id="PS00064">
    <property type="entry name" value="L_LDH"/>
    <property type="match status" value="1"/>
</dbReference>
<evidence type="ECO:0000259" key="11">
    <source>
        <dbReference type="Pfam" id="PF00056"/>
    </source>
</evidence>
<feature type="binding site" evidence="7">
    <location>
        <position position="160"/>
    </location>
    <ligand>
        <name>beta-D-fructose 1,6-bisphosphate</name>
        <dbReference type="ChEBI" id="CHEBI:32966"/>
        <note>allosteric activator</note>
    </ligand>
</feature>
<evidence type="ECO:0000256" key="5">
    <source>
        <dbReference type="ARBA" id="ARBA00023027"/>
    </source>
</evidence>
<feature type="binding site" evidence="9">
    <location>
        <begin position="16"/>
        <end position="21"/>
    </location>
    <ligand>
        <name>NAD(+)</name>
        <dbReference type="ChEBI" id="CHEBI:57540"/>
    </ligand>
</feature>